<dbReference type="PRINTS" id="PR00811">
    <property type="entry name" value="BCTERIALGSPD"/>
</dbReference>
<dbReference type="EMBL" id="CP100595">
    <property type="protein sequence ID" value="UTJ06231.1"/>
    <property type="molecule type" value="Genomic_DNA"/>
</dbReference>
<proteinExistence type="inferred from homology"/>
<comment type="subcellular location">
    <subcellularLocation>
        <location evidence="1">Membrane</location>
    </subcellularLocation>
</comment>
<evidence type="ECO:0000256" key="6">
    <source>
        <dbReference type="SAM" id="SignalP"/>
    </source>
</evidence>
<feature type="domain" description="Type II/III secretion system secretin-like" evidence="7">
    <location>
        <begin position="302"/>
        <end position="463"/>
    </location>
</feature>
<reference evidence="8" key="1">
    <citation type="submission" date="2022-07" db="EMBL/GenBank/DDBJ databases">
        <title>Arcobacter roscoffensis sp. nov., a marine bacterium isolated from coastal seawater collected from Roscoff, France.</title>
        <authorList>
            <person name="Pascual J."/>
            <person name="Lepeaux C."/>
            <person name="Methner A."/>
            <person name="Overmann J."/>
        </authorList>
    </citation>
    <scope>NUCLEOTIDE SEQUENCE</scope>
    <source>
        <strain evidence="8">ARW1-2F2</strain>
    </source>
</reference>
<evidence type="ECO:0000259" key="7">
    <source>
        <dbReference type="Pfam" id="PF00263"/>
    </source>
</evidence>
<feature type="chain" id="PRO_5046407565" evidence="6">
    <location>
        <begin position="19"/>
        <end position="526"/>
    </location>
</feature>
<evidence type="ECO:0000256" key="3">
    <source>
        <dbReference type="ARBA" id="ARBA00023136"/>
    </source>
</evidence>
<keyword evidence="9" id="KW-1185">Reference proteome</keyword>
<dbReference type="InterPro" id="IPR004846">
    <property type="entry name" value="T2SS/T3SS_dom"/>
</dbReference>
<feature type="signal peptide" evidence="6">
    <location>
        <begin position="1"/>
        <end position="18"/>
    </location>
</feature>
<evidence type="ECO:0000256" key="5">
    <source>
        <dbReference type="SAM" id="MobiDB-lite"/>
    </source>
</evidence>
<keyword evidence="3" id="KW-0472">Membrane</keyword>
<dbReference type="PANTHER" id="PTHR30332">
    <property type="entry name" value="PROBABLE GENERAL SECRETION PATHWAY PROTEIN D"/>
    <property type="match status" value="1"/>
</dbReference>
<evidence type="ECO:0000256" key="2">
    <source>
        <dbReference type="ARBA" id="ARBA00022729"/>
    </source>
</evidence>
<comment type="similarity">
    <text evidence="4">Belongs to the bacterial secretin family.</text>
</comment>
<gene>
    <name evidence="8" type="ORF">NJU99_13400</name>
</gene>
<evidence type="ECO:0000256" key="4">
    <source>
        <dbReference type="RuleBase" id="RU004003"/>
    </source>
</evidence>
<name>A0ABY5E3A3_9BACT</name>
<dbReference type="PANTHER" id="PTHR30332:SF24">
    <property type="entry name" value="SECRETIN GSPD-RELATED"/>
    <property type="match status" value="1"/>
</dbReference>
<feature type="compositionally biased region" description="Basic and acidic residues" evidence="5">
    <location>
        <begin position="506"/>
        <end position="518"/>
    </location>
</feature>
<dbReference type="InterPro" id="IPR050810">
    <property type="entry name" value="Bact_Secretion_Sys_Channel"/>
</dbReference>
<feature type="region of interest" description="Disordered" evidence="5">
    <location>
        <begin position="490"/>
        <end position="518"/>
    </location>
</feature>
<protein>
    <submittedName>
        <fullName evidence="8">Type II and III secretion system protein</fullName>
    </submittedName>
</protein>
<dbReference type="RefSeq" id="WP_254576411.1">
    <property type="nucleotide sequence ID" value="NZ_CP100595.1"/>
</dbReference>
<evidence type="ECO:0000256" key="1">
    <source>
        <dbReference type="ARBA" id="ARBA00004370"/>
    </source>
</evidence>
<dbReference type="Proteomes" id="UP001060012">
    <property type="component" value="Chromosome"/>
</dbReference>
<accession>A0ABY5E3A3</accession>
<dbReference type="InterPro" id="IPR001775">
    <property type="entry name" value="GspD/PilQ"/>
</dbReference>
<feature type="compositionally biased region" description="Basic and acidic residues" evidence="5">
    <location>
        <begin position="490"/>
        <end position="500"/>
    </location>
</feature>
<organism evidence="8 9">
    <name type="scientific">Arcobacter roscoffensis</name>
    <dbReference type="NCBI Taxonomy" id="2961520"/>
    <lineage>
        <taxon>Bacteria</taxon>
        <taxon>Pseudomonadati</taxon>
        <taxon>Campylobacterota</taxon>
        <taxon>Epsilonproteobacteria</taxon>
        <taxon>Campylobacterales</taxon>
        <taxon>Arcobacteraceae</taxon>
        <taxon>Arcobacter</taxon>
    </lineage>
</organism>
<evidence type="ECO:0000313" key="9">
    <source>
        <dbReference type="Proteomes" id="UP001060012"/>
    </source>
</evidence>
<evidence type="ECO:0000313" key="8">
    <source>
        <dbReference type="EMBL" id="UTJ06231.1"/>
    </source>
</evidence>
<dbReference type="Pfam" id="PF00263">
    <property type="entry name" value="Secretin"/>
    <property type="match status" value="1"/>
</dbReference>
<keyword evidence="2 6" id="KW-0732">Signal</keyword>
<sequence>MKVILKSLFILCIFLSLGNTNELISTNLHDKNISVSKGSFKVFEFKKMIKNIKVSDESMIDVDFLENHEKPLQAIKVFTKKLGNGNILVTFYDSSSLHININITENLNTIVEVAHIISPKLKVKQTNGKVILSGSVKNQKQKDKILDLFKKAGINLETDLVDLATLENPDKMVRIKLYAVEVNNDKGLDLKNNWFVSSKNYMEVITDDGKYYNEALNSYSAGYKVNNYKEVVDNNGNTTVVPDTWTSIDSSKRSLVNNQRNTLVNGAIDNLMKDAVSLTGGLTGAANYLGKYFNAGLTLNYLSSKGVAEVLDETTLLTLENQEADFLAGGTLNIRTQTTTSQGVPATELKEIKYGLQLNIKAKNIVDERFIKLNIITKSSAADFANTVDGIPNITEKSITTNVVVANKSTIVLGGLINRKNASDIEKIPLLGDIPVLGFLFTSKAFKEGKSELVFFITPEIVDPKANNQQQEFLQKTTFTKAIDEKFESDKKAVQKEKNKSFNNKENTKEDSQSLHEQRVKEILGY</sequence>